<protein>
    <submittedName>
        <fullName evidence="1">Uncharacterized protein</fullName>
    </submittedName>
</protein>
<dbReference type="EMBL" id="CP146022">
    <property type="protein sequence ID" value="WWQ63448.1"/>
    <property type="molecule type" value="Genomic_DNA"/>
</dbReference>
<name>A0ACD5AC48_9ACTN</name>
<proteinExistence type="predicted"/>
<sequence length="124" mass="13678">MYLPRRVTPARTVPALAALALLLLVPFEALSDTGAKAAARPVEKRELFGADCRIRVEGPLVSATCHNPYPRTDRVALHIECDAWWDIDVDAKPVPAGPAETVRLDGRCWKKVRTAWVSHRKAAV</sequence>
<keyword evidence="2" id="KW-1185">Reference proteome</keyword>
<evidence type="ECO:0000313" key="2">
    <source>
        <dbReference type="Proteomes" id="UP001432251"/>
    </source>
</evidence>
<evidence type="ECO:0000313" key="1">
    <source>
        <dbReference type="EMBL" id="WWQ63448.1"/>
    </source>
</evidence>
<accession>A0ACD5AC48</accession>
<gene>
    <name evidence="1" type="ORF">V2W30_08915</name>
</gene>
<organism evidence="1 2">
    <name type="scientific">Streptomyces citrinus</name>
    <dbReference type="NCBI Taxonomy" id="3118173"/>
    <lineage>
        <taxon>Bacteria</taxon>
        <taxon>Bacillati</taxon>
        <taxon>Actinomycetota</taxon>
        <taxon>Actinomycetes</taxon>
        <taxon>Kitasatosporales</taxon>
        <taxon>Streptomycetaceae</taxon>
        <taxon>Streptomyces</taxon>
    </lineage>
</organism>
<dbReference type="Proteomes" id="UP001432251">
    <property type="component" value="Chromosome"/>
</dbReference>
<reference evidence="1" key="1">
    <citation type="journal article" date="2025" name="Int. J. Syst. Evol. Microbiol.">
        <title>Streptomyces citrinus sp. nov., with yellow diffusible pigment.</title>
        <authorList>
            <person name="He Y."/>
            <person name="Yang E."/>
            <person name="Xu J."/>
            <person name="Sun Y."/>
            <person name="Sun L."/>
        </authorList>
    </citation>
    <scope>NUCLEOTIDE SEQUENCE</scope>
    <source>
        <strain evidence="1">Q6</strain>
    </source>
</reference>